<dbReference type="eggNOG" id="COG0395">
    <property type="taxonomic scope" value="Bacteria"/>
</dbReference>
<evidence type="ECO:0000256" key="3">
    <source>
        <dbReference type="ARBA" id="ARBA00022475"/>
    </source>
</evidence>
<dbReference type="KEGG" id="tle:Tlet_1803"/>
<keyword evidence="3" id="KW-1003">Cell membrane</keyword>
<evidence type="ECO:0000313" key="9">
    <source>
        <dbReference type="EMBL" id="ABV34357.1"/>
    </source>
</evidence>
<dbReference type="SUPFAM" id="SSF161098">
    <property type="entry name" value="MetI-like"/>
    <property type="match status" value="1"/>
</dbReference>
<keyword evidence="2 7" id="KW-0813">Transport</keyword>
<evidence type="ECO:0000313" key="10">
    <source>
        <dbReference type="Proteomes" id="UP000002016"/>
    </source>
</evidence>
<keyword evidence="4 7" id="KW-0812">Transmembrane</keyword>
<dbReference type="InterPro" id="IPR035906">
    <property type="entry name" value="MetI-like_sf"/>
</dbReference>
<dbReference type="AlphaFoldDB" id="A8F873"/>
<evidence type="ECO:0000256" key="4">
    <source>
        <dbReference type="ARBA" id="ARBA00022692"/>
    </source>
</evidence>
<dbReference type="Proteomes" id="UP000002016">
    <property type="component" value="Chromosome"/>
</dbReference>
<dbReference type="GO" id="GO:0005886">
    <property type="term" value="C:plasma membrane"/>
    <property type="evidence" value="ECO:0007669"/>
    <property type="project" value="UniProtKB-SubCell"/>
</dbReference>
<feature type="transmembrane region" description="Helical" evidence="7">
    <location>
        <begin position="73"/>
        <end position="94"/>
    </location>
</feature>
<reference evidence="9 10" key="1">
    <citation type="submission" date="2007-08" db="EMBL/GenBank/DDBJ databases">
        <title>Complete sequence of Thermotoga lettingae TMO.</title>
        <authorList>
            <consortium name="US DOE Joint Genome Institute"/>
            <person name="Copeland A."/>
            <person name="Lucas S."/>
            <person name="Lapidus A."/>
            <person name="Barry K."/>
            <person name="Glavina del Rio T."/>
            <person name="Dalin E."/>
            <person name="Tice H."/>
            <person name="Pitluck S."/>
            <person name="Foster B."/>
            <person name="Bruce D."/>
            <person name="Schmutz J."/>
            <person name="Larimer F."/>
            <person name="Land M."/>
            <person name="Hauser L."/>
            <person name="Kyrpides N."/>
            <person name="Mikhailova N."/>
            <person name="Nelson K."/>
            <person name="Gogarten J.P."/>
            <person name="Noll K."/>
            <person name="Richardson P."/>
        </authorList>
    </citation>
    <scope>NUCLEOTIDE SEQUENCE [LARGE SCALE GENOMIC DNA]</scope>
    <source>
        <strain evidence="10">ATCC BAA-301 / DSM 14385 / NBRC 107922 / TMO</strain>
    </source>
</reference>
<dbReference type="InterPro" id="IPR000515">
    <property type="entry name" value="MetI-like"/>
</dbReference>
<name>A8F873_PSELT</name>
<keyword evidence="5 7" id="KW-1133">Transmembrane helix</keyword>
<dbReference type="EMBL" id="CP000812">
    <property type="protein sequence ID" value="ABV34357.1"/>
    <property type="molecule type" value="Genomic_DNA"/>
</dbReference>
<accession>A8F873</accession>
<dbReference type="PROSITE" id="PS50928">
    <property type="entry name" value="ABC_TM1"/>
    <property type="match status" value="1"/>
</dbReference>
<gene>
    <name evidence="9" type="ordered locus">Tlet_1803</name>
</gene>
<dbReference type="Gene3D" id="1.10.3720.10">
    <property type="entry name" value="MetI-like"/>
    <property type="match status" value="1"/>
</dbReference>
<feature type="transmembrane region" description="Helical" evidence="7">
    <location>
        <begin position="240"/>
        <end position="261"/>
    </location>
</feature>
<dbReference type="HOGENOM" id="CLU_016047_1_2_0"/>
<comment type="subcellular location">
    <subcellularLocation>
        <location evidence="1 7">Cell membrane</location>
        <topology evidence="1 7">Multi-pass membrane protein</topology>
    </subcellularLocation>
</comment>
<comment type="similarity">
    <text evidence="7">Belongs to the binding-protein-dependent transport system permease family.</text>
</comment>
<evidence type="ECO:0000256" key="7">
    <source>
        <dbReference type="RuleBase" id="RU363032"/>
    </source>
</evidence>
<dbReference type="STRING" id="416591.Tlet_1803"/>
<feature type="domain" description="ABC transmembrane type-1" evidence="8">
    <location>
        <begin position="69"/>
        <end position="261"/>
    </location>
</feature>
<feature type="transmembrane region" description="Helical" evidence="7">
    <location>
        <begin position="181"/>
        <end position="206"/>
    </location>
</feature>
<proteinExistence type="inferred from homology"/>
<dbReference type="RefSeq" id="WP_012003833.1">
    <property type="nucleotide sequence ID" value="NC_009828.1"/>
</dbReference>
<evidence type="ECO:0000259" key="8">
    <source>
        <dbReference type="PROSITE" id="PS50928"/>
    </source>
</evidence>
<dbReference type="PANTHER" id="PTHR32243">
    <property type="entry name" value="MALTOSE TRANSPORT SYSTEM PERMEASE-RELATED"/>
    <property type="match status" value="1"/>
</dbReference>
<evidence type="ECO:0000256" key="5">
    <source>
        <dbReference type="ARBA" id="ARBA00022989"/>
    </source>
</evidence>
<dbReference type="PANTHER" id="PTHR32243:SF18">
    <property type="entry name" value="INNER MEMBRANE ABC TRANSPORTER PERMEASE PROTEIN YCJP"/>
    <property type="match status" value="1"/>
</dbReference>
<evidence type="ECO:0000256" key="1">
    <source>
        <dbReference type="ARBA" id="ARBA00004651"/>
    </source>
</evidence>
<dbReference type="GO" id="GO:0055085">
    <property type="term" value="P:transmembrane transport"/>
    <property type="evidence" value="ECO:0007669"/>
    <property type="project" value="InterPro"/>
</dbReference>
<dbReference type="InterPro" id="IPR050901">
    <property type="entry name" value="BP-dep_ABC_trans_perm"/>
</dbReference>
<evidence type="ECO:0000256" key="2">
    <source>
        <dbReference type="ARBA" id="ARBA00022448"/>
    </source>
</evidence>
<organism evidence="9 10">
    <name type="scientific">Pseudothermotoga lettingae (strain ATCC BAA-301 / DSM 14385 / NBRC 107922 / TMO)</name>
    <name type="common">Thermotoga lettingae</name>
    <dbReference type="NCBI Taxonomy" id="416591"/>
    <lineage>
        <taxon>Bacteria</taxon>
        <taxon>Thermotogati</taxon>
        <taxon>Thermotogota</taxon>
        <taxon>Thermotogae</taxon>
        <taxon>Thermotogales</taxon>
        <taxon>Thermotogaceae</taxon>
        <taxon>Pseudothermotoga</taxon>
    </lineage>
</organism>
<dbReference type="Pfam" id="PF00528">
    <property type="entry name" value="BPD_transp_1"/>
    <property type="match status" value="1"/>
</dbReference>
<keyword evidence="6 7" id="KW-0472">Membrane</keyword>
<keyword evidence="10" id="KW-1185">Reference proteome</keyword>
<feature type="transmembrane region" description="Helical" evidence="7">
    <location>
        <begin position="140"/>
        <end position="160"/>
    </location>
</feature>
<evidence type="ECO:0000256" key="6">
    <source>
        <dbReference type="ARBA" id="ARBA00023136"/>
    </source>
</evidence>
<dbReference type="OrthoDB" id="9810086at2"/>
<protein>
    <submittedName>
        <fullName evidence="9">Binding-protein-dependent transport systems inner membrane component</fullName>
    </submittedName>
</protein>
<reference evidence="9 10" key="2">
    <citation type="journal article" date="2009" name="Proc. Natl. Acad. Sci. U.S.A.">
        <title>On the chimeric nature, thermophilic origin, and phylogenetic placement of the Thermotogales.</title>
        <authorList>
            <person name="Zhaxybayeva O."/>
            <person name="Swithers K.S."/>
            <person name="Lapierre P."/>
            <person name="Fournier G.P."/>
            <person name="Bickhart D.M."/>
            <person name="DeBoy R.T."/>
            <person name="Nelson K.E."/>
            <person name="Nesbo C.L."/>
            <person name="Doolittle W.F."/>
            <person name="Gogarten J.P."/>
            <person name="Noll K.M."/>
        </authorList>
    </citation>
    <scope>NUCLEOTIDE SEQUENCE [LARGE SCALE GENOMIC DNA]</scope>
    <source>
        <strain evidence="10">ATCC BAA-301 / DSM 14385 / NBRC 107922 / TMO</strain>
    </source>
</reference>
<feature type="transmembrane region" description="Helical" evidence="7">
    <location>
        <begin position="7"/>
        <end position="30"/>
    </location>
</feature>
<feature type="transmembrane region" description="Helical" evidence="7">
    <location>
        <begin position="106"/>
        <end position="128"/>
    </location>
</feature>
<dbReference type="CDD" id="cd06261">
    <property type="entry name" value="TM_PBP2"/>
    <property type="match status" value="1"/>
</dbReference>
<sequence precursor="true">MKRKKSYVIVANIMALLVVLIILSPLFLLFSNSFRSTAEILREPMGLPKTFYTGNFSYIFRKMDFGTNFRNSLMTTACTVVLCLCTTVPAGYAISRFSFVGKRQLVIWLLASQAFPGVLMAVGFTSLLKNLNLMNSLSGLVILYLSFTIPFCSWLLKGYFDQIPVSIEEAAMIDGCTRSRALLTIVIPMAVPGLIAVGTFAFMLAWNEFFFALVLLQDRSRYTLPLLLARFLGTGGAVEWGYLCAASLLCTLPPICIFLAFQKYLVSGLTKGAIK</sequence>